<dbReference type="EMBL" id="KQ423078">
    <property type="protein sequence ID" value="KOF73602.1"/>
    <property type="molecule type" value="Genomic_DNA"/>
</dbReference>
<evidence type="ECO:0000313" key="1">
    <source>
        <dbReference type="EMBL" id="KOF73602.1"/>
    </source>
</evidence>
<organism evidence="1">
    <name type="scientific">Octopus bimaculoides</name>
    <name type="common">California two-spotted octopus</name>
    <dbReference type="NCBI Taxonomy" id="37653"/>
    <lineage>
        <taxon>Eukaryota</taxon>
        <taxon>Metazoa</taxon>
        <taxon>Spiralia</taxon>
        <taxon>Lophotrochozoa</taxon>
        <taxon>Mollusca</taxon>
        <taxon>Cephalopoda</taxon>
        <taxon>Coleoidea</taxon>
        <taxon>Octopodiformes</taxon>
        <taxon>Octopoda</taxon>
        <taxon>Incirrata</taxon>
        <taxon>Octopodidae</taxon>
        <taxon>Octopus</taxon>
    </lineage>
</organism>
<proteinExistence type="predicted"/>
<dbReference type="AlphaFoldDB" id="A0A0L8G9B0"/>
<sequence>MIKFDVNKSVFLTLLYGAGCWTLYRKHINQLDTFHMRCLPTISNTKLSDHFHNSIEAIVIKIHVISHKVHWKAALSFKGKLKDNLKR</sequence>
<accession>A0A0L8G9B0</accession>
<name>A0A0L8G9B0_OCTBM</name>
<reference evidence="1" key="1">
    <citation type="submission" date="2015-07" db="EMBL/GenBank/DDBJ databases">
        <title>MeaNS - Measles Nucleotide Surveillance Program.</title>
        <authorList>
            <person name="Tran T."/>
            <person name="Druce J."/>
        </authorList>
    </citation>
    <scope>NUCLEOTIDE SEQUENCE</scope>
    <source>
        <strain evidence="1">UCB-OBI-ISO-001</strain>
        <tissue evidence="1">Gonad</tissue>
    </source>
</reference>
<protein>
    <submittedName>
        <fullName evidence="1">Uncharacterized protein</fullName>
    </submittedName>
</protein>
<gene>
    <name evidence="1" type="ORF">OCBIM_22037618mg</name>
</gene>